<evidence type="ECO:0000256" key="11">
    <source>
        <dbReference type="NCBIfam" id="TIGR00260"/>
    </source>
</evidence>
<comment type="pathway">
    <text evidence="2">Amino-acid biosynthesis; L-threonine biosynthesis; L-threonine from L-aspartate: step 5/5.</text>
</comment>
<evidence type="ECO:0000259" key="13">
    <source>
        <dbReference type="Pfam" id="PF00291"/>
    </source>
</evidence>
<dbReference type="InterPro" id="IPR037158">
    <property type="entry name" value="Thr_synth_N_sf"/>
</dbReference>
<organism evidence="15 16">
    <name type="scientific">Parvularcula maris</name>
    <dbReference type="NCBI Taxonomy" id="2965077"/>
    <lineage>
        <taxon>Bacteria</taxon>
        <taxon>Pseudomonadati</taxon>
        <taxon>Pseudomonadota</taxon>
        <taxon>Alphaproteobacteria</taxon>
        <taxon>Parvularculales</taxon>
        <taxon>Parvularculaceae</taxon>
        <taxon>Parvularcula</taxon>
    </lineage>
</organism>
<accession>A0A9X2RIG9</accession>
<evidence type="ECO:0000313" key="16">
    <source>
        <dbReference type="Proteomes" id="UP001142610"/>
    </source>
</evidence>
<dbReference type="SUPFAM" id="SSF53686">
    <property type="entry name" value="Tryptophan synthase beta subunit-like PLP-dependent enzymes"/>
    <property type="match status" value="1"/>
</dbReference>
<keyword evidence="6" id="KW-0028">Amino-acid biosynthesis</keyword>
<evidence type="ECO:0000256" key="6">
    <source>
        <dbReference type="ARBA" id="ARBA00022605"/>
    </source>
</evidence>
<comment type="catalytic activity">
    <reaction evidence="10">
        <text>O-phospho-L-homoserine + H2O = L-threonine + phosphate</text>
        <dbReference type="Rhea" id="RHEA:10840"/>
        <dbReference type="ChEBI" id="CHEBI:15377"/>
        <dbReference type="ChEBI" id="CHEBI:43474"/>
        <dbReference type="ChEBI" id="CHEBI:57590"/>
        <dbReference type="ChEBI" id="CHEBI:57926"/>
        <dbReference type="EC" id="4.2.3.1"/>
    </reaction>
</comment>
<dbReference type="InterPro" id="IPR004450">
    <property type="entry name" value="Thr_synthase-like"/>
</dbReference>
<dbReference type="NCBIfam" id="TIGR00260">
    <property type="entry name" value="thrC"/>
    <property type="match status" value="1"/>
</dbReference>
<dbReference type="PANTHER" id="PTHR42690:SF1">
    <property type="entry name" value="THREONINE SYNTHASE-LIKE 2"/>
    <property type="match status" value="1"/>
</dbReference>
<evidence type="ECO:0000256" key="10">
    <source>
        <dbReference type="ARBA" id="ARBA00049144"/>
    </source>
</evidence>
<dbReference type="GO" id="GO:0004795">
    <property type="term" value="F:threonine synthase activity"/>
    <property type="evidence" value="ECO:0007669"/>
    <property type="project" value="UniProtKB-UniRule"/>
</dbReference>
<evidence type="ECO:0000256" key="4">
    <source>
        <dbReference type="ARBA" id="ARBA00013028"/>
    </source>
</evidence>
<keyword evidence="9 15" id="KW-0456">Lyase</keyword>
<feature type="domain" description="Threonine synthase N-terminal" evidence="14">
    <location>
        <begin position="2"/>
        <end position="76"/>
    </location>
</feature>
<keyword evidence="16" id="KW-1185">Reference proteome</keyword>
<dbReference type="CDD" id="cd01560">
    <property type="entry name" value="Thr-synth_2"/>
    <property type="match status" value="1"/>
</dbReference>
<dbReference type="PROSITE" id="PS00165">
    <property type="entry name" value="DEHYDRATASE_SER_THR"/>
    <property type="match status" value="1"/>
</dbReference>
<dbReference type="GO" id="GO:0009088">
    <property type="term" value="P:threonine biosynthetic process"/>
    <property type="evidence" value="ECO:0007669"/>
    <property type="project" value="UniProtKB-UniRule"/>
</dbReference>
<comment type="similarity">
    <text evidence="3">Belongs to the threonine synthase family.</text>
</comment>
<evidence type="ECO:0000256" key="8">
    <source>
        <dbReference type="ARBA" id="ARBA00022898"/>
    </source>
</evidence>
<feature type="modified residue" description="N6-(pyridoxal phosphate)lysine" evidence="12">
    <location>
        <position position="107"/>
    </location>
</feature>
<comment type="caution">
    <text evidence="15">The sequence shown here is derived from an EMBL/GenBank/DDBJ whole genome shotgun (WGS) entry which is preliminary data.</text>
</comment>
<gene>
    <name evidence="15" type="primary">thrC</name>
    <name evidence="15" type="ORF">NOG11_11660</name>
</gene>
<dbReference type="PANTHER" id="PTHR42690">
    <property type="entry name" value="THREONINE SYNTHASE FAMILY MEMBER"/>
    <property type="match status" value="1"/>
</dbReference>
<dbReference type="Gene3D" id="3.90.1380.10">
    <property type="entry name" value="Threonine synthase, N-terminal domain"/>
    <property type="match status" value="1"/>
</dbReference>
<evidence type="ECO:0000256" key="9">
    <source>
        <dbReference type="ARBA" id="ARBA00023239"/>
    </source>
</evidence>
<evidence type="ECO:0000256" key="3">
    <source>
        <dbReference type="ARBA" id="ARBA00005517"/>
    </source>
</evidence>
<evidence type="ECO:0000256" key="1">
    <source>
        <dbReference type="ARBA" id="ARBA00001933"/>
    </source>
</evidence>
<dbReference type="Pfam" id="PF14821">
    <property type="entry name" value="Thr_synth_N"/>
    <property type="match status" value="1"/>
</dbReference>
<protein>
    <recommendedName>
        <fullName evidence="5 11">Threonine synthase</fullName>
        <ecNumber evidence="4 11">4.2.3.1</ecNumber>
    </recommendedName>
</protein>
<dbReference type="InterPro" id="IPR029144">
    <property type="entry name" value="Thr_synth_N"/>
</dbReference>
<evidence type="ECO:0000256" key="5">
    <source>
        <dbReference type="ARBA" id="ARBA00018679"/>
    </source>
</evidence>
<evidence type="ECO:0000313" key="15">
    <source>
        <dbReference type="EMBL" id="MCQ8186045.1"/>
    </source>
</evidence>
<feature type="domain" description="Tryptophan synthase beta chain-like PALP" evidence="13">
    <location>
        <begin position="97"/>
        <end position="323"/>
    </location>
</feature>
<evidence type="ECO:0000256" key="12">
    <source>
        <dbReference type="PIRSR" id="PIRSR604450-51"/>
    </source>
</evidence>
<dbReference type="Gene3D" id="3.40.50.1100">
    <property type="match status" value="2"/>
</dbReference>
<proteinExistence type="inferred from homology"/>
<name>A0A9X2RIG9_9PROT</name>
<reference evidence="15" key="1">
    <citation type="submission" date="2022-07" db="EMBL/GenBank/DDBJ databases">
        <title>Parvularcula maris sp. nov., an algicidal bacterium isolated from seawater.</title>
        <authorList>
            <person name="Li F."/>
        </authorList>
    </citation>
    <scope>NUCLEOTIDE SEQUENCE</scope>
    <source>
        <strain evidence="15">BGMRC 0090</strain>
    </source>
</reference>
<dbReference type="EC" id="4.2.3.1" evidence="4 11"/>
<evidence type="ECO:0000256" key="7">
    <source>
        <dbReference type="ARBA" id="ARBA00022697"/>
    </source>
</evidence>
<dbReference type="Pfam" id="PF00291">
    <property type="entry name" value="PALP"/>
    <property type="match status" value="1"/>
</dbReference>
<dbReference type="Proteomes" id="UP001142610">
    <property type="component" value="Unassembled WGS sequence"/>
</dbReference>
<dbReference type="InterPro" id="IPR001926">
    <property type="entry name" value="TrpB-like_PALP"/>
</dbReference>
<dbReference type="GO" id="GO:0030170">
    <property type="term" value="F:pyridoxal phosphate binding"/>
    <property type="evidence" value="ECO:0007669"/>
    <property type="project" value="InterPro"/>
</dbReference>
<dbReference type="Pfam" id="PF24857">
    <property type="entry name" value="THR4_C"/>
    <property type="match status" value="1"/>
</dbReference>
<sequence length="459" mass="49360">MRYISTRGGTEPATFSGVLIDALAPDGGLYLPQTWPEATDWSGETSMASAAAGVLHLFAGQELPLDEAQELTEAAFASFRHPDVAPLKRLGDDHLLELFHGPTLAFKDVALQIIARLFERHLKARGGHLNVVVATSGDTGGAAVAALAGRENLSITVLHPHERISKVQRRFMTTTGAGNVLNLAVEGTFDDCQRIVKEMFADRAFTKEVRLGGVNSINWARVAAQASYYITSCAQLGGTAHFSVPTGNFGDVFAGYVAKKLGAPVGELIVAVNENDILDRTLRTGIYEKRGVTPTSSPSMDIEIASNFERLLFEAAGRDAGEVKRAMADLSAYGSFALESDVLDRIRDGFRSYKASEADVAELMAEVLESHGELIDPHTAIGLHAARKRREDGLSGPIVTLATAHPAKFPEAVQAATGQAPQLPGSEEELFREEERFDILPASTDAIKSAIRQHALLLF</sequence>
<keyword evidence="8 12" id="KW-0663">Pyridoxal phosphate</keyword>
<dbReference type="InterPro" id="IPR036052">
    <property type="entry name" value="TrpB-like_PALP_sf"/>
</dbReference>
<dbReference type="AlphaFoldDB" id="A0A9X2RIG9"/>
<dbReference type="EMBL" id="JANIBC010000011">
    <property type="protein sequence ID" value="MCQ8186045.1"/>
    <property type="molecule type" value="Genomic_DNA"/>
</dbReference>
<dbReference type="InterPro" id="IPR000634">
    <property type="entry name" value="Ser/Thr_deHydtase_PyrdxlP-BS"/>
</dbReference>
<evidence type="ECO:0000256" key="2">
    <source>
        <dbReference type="ARBA" id="ARBA00004979"/>
    </source>
</evidence>
<comment type="cofactor">
    <cofactor evidence="1 12">
        <name>pyridoxal 5'-phosphate</name>
        <dbReference type="ChEBI" id="CHEBI:597326"/>
    </cofactor>
</comment>
<evidence type="ECO:0000259" key="14">
    <source>
        <dbReference type="Pfam" id="PF14821"/>
    </source>
</evidence>
<dbReference type="InterPro" id="IPR051166">
    <property type="entry name" value="Threonine_Synthase"/>
</dbReference>
<keyword evidence="7" id="KW-0791">Threonine biosynthesis</keyword>
<dbReference type="RefSeq" id="WP_256619940.1">
    <property type="nucleotide sequence ID" value="NZ_JANIBC010000011.1"/>
</dbReference>